<dbReference type="GeneID" id="25146036"/>
<evidence type="ECO:0000256" key="5">
    <source>
        <dbReference type="ARBA" id="ARBA00022857"/>
    </source>
</evidence>
<dbReference type="Proteomes" id="UP000019024">
    <property type="component" value="Chromosome"/>
</dbReference>
<comment type="similarity">
    <text evidence="2 9">Belongs to the class-I pyridine nucleotide-disulfide oxidoreductase family.</text>
</comment>
<evidence type="ECO:0000256" key="8">
    <source>
        <dbReference type="ARBA" id="ARBA00023284"/>
    </source>
</evidence>
<dbReference type="InterPro" id="IPR016156">
    <property type="entry name" value="FAD/NAD-linked_Rdtase_dimer_sf"/>
</dbReference>
<evidence type="ECO:0000313" key="14">
    <source>
        <dbReference type="Proteomes" id="UP000019024"/>
    </source>
</evidence>
<dbReference type="EMBL" id="CP007055">
    <property type="protein sequence ID" value="AHG00182.1"/>
    <property type="molecule type" value="Genomic_DNA"/>
</dbReference>
<dbReference type="InterPro" id="IPR023753">
    <property type="entry name" value="FAD/NAD-binding_dom"/>
</dbReference>
<dbReference type="PROSITE" id="PS00076">
    <property type="entry name" value="PYRIDINE_REDOX_1"/>
    <property type="match status" value="1"/>
</dbReference>
<evidence type="ECO:0000259" key="11">
    <source>
        <dbReference type="Pfam" id="PF02852"/>
    </source>
</evidence>
<feature type="region of interest" description="Disordered" evidence="10">
    <location>
        <begin position="489"/>
        <end position="511"/>
    </location>
</feature>
<proteinExistence type="inferred from homology"/>
<keyword evidence="3 9" id="KW-0285">Flavoprotein</keyword>
<keyword evidence="7" id="KW-1015">Disulfide bond</keyword>
<name>W0JSB3_9EURY</name>
<dbReference type="SUPFAM" id="SSF51905">
    <property type="entry name" value="FAD/NAD(P)-binding domain"/>
    <property type="match status" value="1"/>
</dbReference>
<keyword evidence="5" id="KW-0521">NADP</keyword>
<keyword evidence="4 9" id="KW-0274">FAD</keyword>
<dbReference type="InterPro" id="IPR036188">
    <property type="entry name" value="FAD/NAD-bd_sf"/>
</dbReference>
<reference evidence="13 14" key="1">
    <citation type="submission" date="2014-01" db="EMBL/GenBank/DDBJ databases">
        <authorList>
            <consortium name="DOE Joint Genome Institute"/>
            <person name="Anderson I."/>
            <person name="Huntemann M."/>
            <person name="Han J."/>
            <person name="Chen A."/>
            <person name="Kyrpides N."/>
            <person name="Mavromatis K."/>
            <person name="Markowitz V."/>
            <person name="Palaniappan K."/>
            <person name="Ivanova N."/>
            <person name="Schaumberg A."/>
            <person name="Pati A."/>
            <person name="Liolios K."/>
            <person name="Nordberg H.P."/>
            <person name="Cantor M.N."/>
            <person name="Hua S.X."/>
            <person name="Woyke T."/>
        </authorList>
    </citation>
    <scope>NUCLEOTIDE SEQUENCE [LARGE SCALE GENOMIC DNA]</scope>
    <source>
        <strain evidence="13 14">XH-48</strain>
    </source>
</reference>
<sequence>MVHVAIIGGYGSAGVAVADELVDRADEDSERDLELTLIDDGEPGGGLCILRGCMPSKDVLSAAQHRYQVRHDDRLEGVPEAVPERVVAQKDDHISGFAQHRRDHVHELAERENVEFIHDTAEFVDDRVLEVGDRTLEPDYVVIATGSAVNVPDLPGIEDVPFSTSADVLDATEFPESAIVMGFGYIGLELVPYLSEVGGVDVTVIEHDEHPLDEMEPAYGETILELYREHFDVEILTETDEKRLEAIGSGGDAGSTGDEATTAADATAAASDGVRLHVDRDGVEETLEAEELYLFTGRRPNVDGLGLENTALEVGEGWVGSTMQARDDERVFVVGDVNGREPILHVAKEQGFAAGRNVLRHDRGQDLEAYANVPHHVIFSGLGVYPFARIGHTPATAGESDMDTIVVSSDASSEGVFKSKNHPEGRATLVVNAEDGSVLGYQGLHLHADVMAKTMQLAVEMALDVREIPSRAYHPTTPEILDSLLRAAEAELEERSENGAAGPPADADRSE</sequence>
<comment type="cofactor">
    <cofactor evidence="1">
        <name>FAD</name>
        <dbReference type="ChEBI" id="CHEBI:57692"/>
    </cofactor>
</comment>
<feature type="domain" description="Pyridine nucleotide-disulphide oxidoreductase dimerisation" evidence="11">
    <location>
        <begin position="385"/>
        <end position="481"/>
    </location>
</feature>
<dbReference type="PANTHER" id="PTHR43014:SF5">
    <property type="entry name" value="GLUTATHIONE REDUCTASE (NADPH)"/>
    <property type="match status" value="1"/>
</dbReference>
<keyword evidence="8 9" id="KW-0676">Redox-active center</keyword>
<dbReference type="Pfam" id="PF02852">
    <property type="entry name" value="Pyr_redox_dim"/>
    <property type="match status" value="1"/>
</dbReference>
<feature type="region of interest" description="Disordered" evidence="10">
    <location>
        <begin position="248"/>
        <end position="269"/>
    </location>
</feature>
<keyword evidence="14" id="KW-1185">Reference proteome</keyword>
<gene>
    <name evidence="13" type="ORF">HALLA_16620</name>
</gene>
<dbReference type="KEGG" id="hlr:HALLA_16620"/>
<evidence type="ECO:0000313" key="13">
    <source>
        <dbReference type="EMBL" id="AHG00182.1"/>
    </source>
</evidence>
<dbReference type="Pfam" id="PF07992">
    <property type="entry name" value="Pyr_redox_2"/>
    <property type="match status" value="1"/>
</dbReference>
<feature type="compositionally biased region" description="Low complexity" evidence="10">
    <location>
        <begin position="255"/>
        <end position="269"/>
    </location>
</feature>
<keyword evidence="6 9" id="KW-0560">Oxidoreductase</keyword>
<evidence type="ECO:0000256" key="9">
    <source>
        <dbReference type="RuleBase" id="RU003691"/>
    </source>
</evidence>
<dbReference type="PATRIC" id="fig|797299.3.peg.2331"/>
<organism evidence="13 14">
    <name type="scientific">Halostagnicola larsenii XH-48</name>
    <dbReference type="NCBI Taxonomy" id="797299"/>
    <lineage>
        <taxon>Archaea</taxon>
        <taxon>Methanobacteriati</taxon>
        <taxon>Methanobacteriota</taxon>
        <taxon>Stenosarchaea group</taxon>
        <taxon>Halobacteria</taxon>
        <taxon>Halobacteriales</taxon>
        <taxon>Natrialbaceae</taxon>
        <taxon>Halostagnicola</taxon>
    </lineage>
</organism>
<evidence type="ECO:0000259" key="12">
    <source>
        <dbReference type="Pfam" id="PF07992"/>
    </source>
</evidence>
<dbReference type="InterPro" id="IPR012999">
    <property type="entry name" value="Pyr_OxRdtase_I_AS"/>
</dbReference>
<evidence type="ECO:0000256" key="10">
    <source>
        <dbReference type="SAM" id="MobiDB-lite"/>
    </source>
</evidence>
<protein>
    <submittedName>
        <fullName evidence="13">Pyridine nucleotide-disulfide oxidoreductase</fullName>
    </submittedName>
</protein>
<dbReference type="InterPro" id="IPR004099">
    <property type="entry name" value="Pyr_nucl-diS_OxRdtase_dimer"/>
</dbReference>
<evidence type="ECO:0000256" key="3">
    <source>
        <dbReference type="ARBA" id="ARBA00022630"/>
    </source>
</evidence>
<dbReference type="eggNOG" id="arCOG01068">
    <property type="taxonomic scope" value="Archaea"/>
</dbReference>
<dbReference type="GO" id="GO:0016668">
    <property type="term" value="F:oxidoreductase activity, acting on a sulfur group of donors, NAD(P) as acceptor"/>
    <property type="evidence" value="ECO:0007669"/>
    <property type="project" value="InterPro"/>
</dbReference>
<evidence type="ECO:0000256" key="1">
    <source>
        <dbReference type="ARBA" id="ARBA00001974"/>
    </source>
</evidence>
<evidence type="ECO:0000256" key="4">
    <source>
        <dbReference type="ARBA" id="ARBA00022827"/>
    </source>
</evidence>
<evidence type="ECO:0000256" key="2">
    <source>
        <dbReference type="ARBA" id="ARBA00007532"/>
    </source>
</evidence>
<feature type="domain" description="FAD/NAD(P)-binding" evidence="12">
    <location>
        <begin position="3"/>
        <end position="351"/>
    </location>
</feature>
<evidence type="ECO:0000256" key="6">
    <source>
        <dbReference type="ARBA" id="ARBA00023002"/>
    </source>
</evidence>
<dbReference type="HOGENOM" id="CLU_016755_1_4_2"/>
<dbReference type="STRING" id="797299.HALLA_16620"/>
<dbReference type="PRINTS" id="PR00411">
    <property type="entry name" value="PNDRDTASEI"/>
</dbReference>
<dbReference type="SUPFAM" id="SSF55424">
    <property type="entry name" value="FAD/NAD-linked reductases, dimerisation (C-terminal) domain"/>
    <property type="match status" value="1"/>
</dbReference>
<dbReference type="Gene3D" id="3.30.390.30">
    <property type="match status" value="1"/>
</dbReference>
<accession>W0JSB3</accession>
<dbReference type="Gene3D" id="3.50.50.60">
    <property type="entry name" value="FAD/NAD(P)-binding domain"/>
    <property type="match status" value="2"/>
</dbReference>
<dbReference type="OrthoDB" id="27922at2157"/>
<evidence type="ECO:0000256" key="7">
    <source>
        <dbReference type="ARBA" id="ARBA00023157"/>
    </source>
</evidence>
<dbReference type="PRINTS" id="PR00368">
    <property type="entry name" value="FADPNR"/>
</dbReference>
<dbReference type="PANTHER" id="PTHR43014">
    <property type="entry name" value="MERCURIC REDUCTASE"/>
    <property type="match status" value="1"/>
</dbReference>
<dbReference type="RefSeq" id="WP_049953422.1">
    <property type="nucleotide sequence ID" value="NZ_CP007055.1"/>
</dbReference>
<dbReference type="AlphaFoldDB" id="W0JSB3"/>